<organism evidence="2 3">
    <name type="scientific">Cognaticolwellia beringensis</name>
    <dbReference type="NCBI Taxonomy" id="1967665"/>
    <lineage>
        <taxon>Bacteria</taxon>
        <taxon>Pseudomonadati</taxon>
        <taxon>Pseudomonadota</taxon>
        <taxon>Gammaproteobacteria</taxon>
        <taxon>Alteromonadales</taxon>
        <taxon>Colwelliaceae</taxon>
        <taxon>Cognaticolwellia</taxon>
    </lineage>
</organism>
<dbReference type="KEGG" id="cber:B5D82_17815"/>
<feature type="transmembrane region" description="Helical" evidence="1">
    <location>
        <begin position="16"/>
        <end position="36"/>
    </location>
</feature>
<protein>
    <recommendedName>
        <fullName evidence="4">Transmembrane anchor protein</fullName>
    </recommendedName>
</protein>
<dbReference type="EMBL" id="CP020465">
    <property type="protein sequence ID" value="ASP50081.1"/>
    <property type="molecule type" value="Genomic_DNA"/>
</dbReference>
<dbReference type="OrthoDB" id="952847at2"/>
<dbReference type="AlphaFoldDB" id="A0A222GE48"/>
<evidence type="ECO:0008006" key="4">
    <source>
        <dbReference type="Google" id="ProtNLM"/>
    </source>
</evidence>
<name>A0A222GE48_9GAMM</name>
<proteinExistence type="predicted"/>
<dbReference type="Proteomes" id="UP000202259">
    <property type="component" value="Chromosome"/>
</dbReference>
<keyword evidence="1" id="KW-0812">Transmembrane</keyword>
<keyword evidence="1" id="KW-0472">Membrane</keyword>
<reference evidence="2 3" key="1">
    <citation type="submission" date="2017-08" db="EMBL/GenBank/DDBJ databases">
        <title>Complete genome of Colwellia sp. NB097-1, a psychrophile bacterium ioslated from Bering Sea.</title>
        <authorList>
            <person name="Chen X."/>
        </authorList>
    </citation>
    <scope>NUCLEOTIDE SEQUENCE [LARGE SCALE GENOMIC DNA]</scope>
    <source>
        <strain evidence="2 3">NB097-1</strain>
    </source>
</reference>
<evidence type="ECO:0000313" key="2">
    <source>
        <dbReference type="EMBL" id="ASP50081.1"/>
    </source>
</evidence>
<evidence type="ECO:0000313" key="3">
    <source>
        <dbReference type="Proteomes" id="UP000202259"/>
    </source>
</evidence>
<accession>A0A222GE48</accession>
<evidence type="ECO:0000256" key="1">
    <source>
        <dbReference type="SAM" id="Phobius"/>
    </source>
</evidence>
<sequence>MQQATPQTMVLTKSALLKYTIFSIVFAAFTLLIIILPAEYDIDPTGIGHELGLTIFHQGKDASADQLLTPEASKKSKGDSETIEVLVPAGRGVEYKFIMAQYQKLEYEWITDGSALYFDLHGEPEGDKTGYFESYAIATLSEMKGSFTAPFSGSQGWYWKNTTDSPITVQLIVKGEYAQHGLK</sequence>
<keyword evidence="3" id="KW-1185">Reference proteome</keyword>
<keyword evidence="1" id="KW-1133">Transmembrane helix</keyword>
<gene>
    <name evidence="2" type="ORF">B5D82_17815</name>
</gene>